<feature type="region of interest" description="Disordered" evidence="2">
    <location>
        <begin position="735"/>
        <end position="759"/>
    </location>
</feature>
<sequence length="847" mass="93973">MQQVDSATAHPSARPKMRPQSRASTTSAHSVTTQPNLDHASFADMSGLYAGQWQDHHHAAAQQGQHPIGPEDMLVQAIPHMQATAGDYAMADAMGAPMAHHPQHHQHQHPQQQQHHQQQQQQQHMAFNPHQVPPQHHHPAHQVNWGHEDARMMAAHEDMSASQTPVDPVGANTASGKPSRKKSNANNDGEMRDLFSTNRGRPLDDVAKDLRGNERGPQAERKRQLYAMLWLNSACVESKNSIPRGRVYHMYASRCSDDRVMVLNPASFGKLVRVVFPAIKTRRLGVRGESKYHYCHFDLREPPPPELVDEIPRNSLPAPDTAVPTGQPSLTFPCSTAPAQTQDDTGHGVFPSTEMPVDSRPRRSSSQNKRGSRIHSRYNTLHMTRNSDGGNSVSTKTPLKLEFMTEEDMAADSSEPVVLPRIGPFLPPNTDQDAAQSLVALYRSQCTSIIESFRYCREKNFFHLYTSFHGTLTMPVQKLFANPSIAPWIEECDVVLYQRLTRLVVQLSLQAIPKPVINRMHTIATRLVSHIRDAFHGQPAHVIEAKVGPATIFAGILERMLRVNLTAHAAANSMAVGANRDQMFADWVKTINPHKIAECVPTQGMDDTVWLLSDAIKDLVDPETLPIDEDPFSLFNSAQVGGDGSSDAGSCVERWRKFLMSLPSKFPYASHADIAWCVERVGSAVMRDLTIYESPSFSAWWVAKTFFDEMVWFLAEVGGFFRTKSLRRETREASATAAATASEQQQVFTDRRSADQSMTMDHMDISQDRPLTANNNIQNINNASSTAVASPGNSDRAPFPPKPSQQPVLDAAGDLPEDSGIGIRTPETDLPMDKYTTFGVENSELAE</sequence>
<dbReference type="Pfam" id="PF02257">
    <property type="entry name" value="RFX_DNA_binding"/>
    <property type="match status" value="1"/>
</dbReference>
<feature type="region of interest" description="Disordered" evidence="2">
    <location>
        <begin position="98"/>
        <end position="142"/>
    </location>
</feature>
<keyword evidence="1" id="KW-0238">DNA-binding</keyword>
<dbReference type="SUPFAM" id="SSF46785">
    <property type="entry name" value="Winged helix' DNA-binding domain"/>
    <property type="match status" value="1"/>
</dbReference>
<dbReference type="InterPro" id="IPR003150">
    <property type="entry name" value="DNA-bd_RFX"/>
</dbReference>
<feature type="compositionally biased region" description="Low complexity" evidence="2">
    <location>
        <begin position="109"/>
        <end position="134"/>
    </location>
</feature>
<gene>
    <name evidence="4" type="ORF">GMORB2_3316</name>
</gene>
<dbReference type="GO" id="GO:0000978">
    <property type="term" value="F:RNA polymerase II cis-regulatory region sequence-specific DNA binding"/>
    <property type="evidence" value="ECO:0007669"/>
    <property type="project" value="TreeGrafter"/>
</dbReference>
<feature type="compositionally biased region" description="Polar residues" evidence="2">
    <location>
        <begin position="21"/>
        <end position="36"/>
    </location>
</feature>
<dbReference type="FunFam" id="1.10.10.10:FF:000119">
    <property type="entry name" value="DNA damage and replication checkpoint protein"/>
    <property type="match status" value="1"/>
</dbReference>
<dbReference type="InterPro" id="IPR036388">
    <property type="entry name" value="WH-like_DNA-bd_sf"/>
</dbReference>
<dbReference type="Pfam" id="PF25340">
    <property type="entry name" value="BCD_RFX"/>
    <property type="match status" value="1"/>
</dbReference>
<organism evidence="4 5">
    <name type="scientific">Geosmithia morbida</name>
    <dbReference type="NCBI Taxonomy" id="1094350"/>
    <lineage>
        <taxon>Eukaryota</taxon>
        <taxon>Fungi</taxon>
        <taxon>Dikarya</taxon>
        <taxon>Ascomycota</taxon>
        <taxon>Pezizomycotina</taxon>
        <taxon>Sordariomycetes</taxon>
        <taxon>Hypocreomycetidae</taxon>
        <taxon>Hypocreales</taxon>
        <taxon>Bionectriaceae</taxon>
        <taxon>Geosmithia</taxon>
    </lineage>
</organism>
<dbReference type="AlphaFoldDB" id="A0A9P4YR09"/>
<dbReference type="RefSeq" id="XP_035318841.1">
    <property type="nucleotide sequence ID" value="XM_035465292.1"/>
</dbReference>
<feature type="compositionally biased region" description="Low complexity" evidence="2">
    <location>
        <begin position="735"/>
        <end position="746"/>
    </location>
</feature>
<feature type="compositionally biased region" description="Polar residues" evidence="2">
    <location>
        <begin position="784"/>
        <end position="793"/>
    </location>
</feature>
<accession>A0A9P4YR09</accession>
<dbReference type="Proteomes" id="UP000749293">
    <property type="component" value="Unassembled WGS sequence"/>
</dbReference>
<proteinExistence type="predicted"/>
<reference evidence="4" key="1">
    <citation type="submission" date="2020-03" db="EMBL/GenBank/DDBJ databases">
        <title>Site-based positive gene gene selection in Geosmithia morbida across the United States reveals a broad range of putative effectors and factors for local host and environmental adapation.</title>
        <authorList>
            <person name="Onufrak A."/>
            <person name="Murdoch R.W."/>
            <person name="Gazis R."/>
            <person name="Huff M."/>
            <person name="Staton M."/>
            <person name="Klingeman W."/>
            <person name="Hadziabdic D."/>
        </authorList>
    </citation>
    <scope>NUCLEOTIDE SEQUENCE</scope>
    <source>
        <strain evidence="4">1262</strain>
    </source>
</reference>
<protein>
    <recommendedName>
        <fullName evidence="3">RFX-type winged-helix domain-containing protein</fullName>
    </recommendedName>
</protein>
<feature type="region of interest" description="Disordered" evidence="2">
    <location>
        <begin position="1"/>
        <end position="37"/>
    </location>
</feature>
<dbReference type="PANTHER" id="PTHR12619:SF5">
    <property type="entry name" value="TRANSCRIPTION FACTOR RFX4"/>
    <property type="match status" value="1"/>
</dbReference>
<feature type="compositionally biased region" description="Basic and acidic residues" evidence="2">
    <location>
        <begin position="201"/>
        <end position="218"/>
    </location>
</feature>
<evidence type="ECO:0000313" key="4">
    <source>
        <dbReference type="EMBL" id="KAF4120189.1"/>
    </source>
</evidence>
<dbReference type="Gene3D" id="1.10.10.10">
    <property type="entry name" value="Winged helix-like DNA-binding domain superfamily/Winged helix DNA-binding domain"/>
    <property type="match status" value="1"/>
</dbReference>
<comment type="caution">
    <text evidence="4">The sequence shown here is derived from an EMBL/GenBank/DDBJ whole genome shotgun (WGS) entry which is preliminary data.</text>
</comment>
<feature type="region of interest" description="Disordered" evidence="2">
    <location>
        <begin position="156"/>
        <end position="218"/>
    </location>
</feature>
<dbReference type="InterPro" id="IPR039779">
    <property type="entry name" value="RFX-like"/>
</dbReference>
<evidence type="ECO:0000256" key="1">
    <source>
        <dbReference type="ARBA" id="ARBA00023125"/>
    </source>
</evidence>
<feature type="region of interest" description="Disordered" evidence="2">
    <location>
        <begin position="315"/>
        <end position="395"/>
    </location>
</feature>
<dbReference type="EMBL" id="JAANYQ010000018">
    <property type="protein sequence ID" value="KAF4120189.1"/>
    <property type="molecule type" value="Genomic_DNA"/>
</dbReference>
<evidence type="ECO:0000313" key="5">
    <source>
        <dbReference type="Proteomes" id="UP000749293"/>
    </source>
</evidence>
<feature type="compositionally biased region" description="Polar residues" evidence="2">
    <location>
        <begin position="377"/>
        <end position="395"/>
    </location>
</feature>
<keyword evidence="5" id="KW-1185">Reference proteome</keyword>
<feature type="region of interest" description="Disordered" evidence="2">
    <location>
        <begin position="784"/>
        <end position="847"/>
    </location>
</feature>
<dbReference type="OrthoDB" id="10056949at2759"/>
<feature type="compositionally biased region" description="Polar residues" evidence="2">
    <location>
        <begin position="324"/>
        <end position="343"/>
    </location>
</feature>
<name>A0A9P4YR09_9HYPO</name>
<dbReference type="PANTHER" id="PTHR12619">
    <property type="entry name" value="RFX TRANSCRIPTION FACTOR FAMILY"/>
    <property type="match status" value="1"/>
</dbReference>
<dbReference type="InterPro" id="IPR036390">
    <property type="entry name" value="WH_DNA-bd_sf"/>
</dbReference>
<evidence type="ECO:0000256" key="2">
    <source>
        <dbReference type="SAM" id="MobiDB-lite"/>
    </source>
</evidence>
<feature type="domain" description="RFX-type winged-helix" evidence="3">
    <location>
        <begin position="227"/>
        <end position="303"/>
    </location>
</feature>
<evidence type="ECO:0000259" key="3">
    <source>
        <dbReference type="PROSITE" id="PS51526"/>
    </source>
</evidence>
<dbReference type="GeneID" id="55969544"/>
<dbReference type="GO" id="GO:0000981">
    <property type="term" value="F:DNA-binding transcription factor activity, RNA polymerase II-specific"/>
    <property type="evidence" value="ECO:0007669"/>
    <property type="project" value="TreeGrafter"/>
</dbReference>
<dbReference type="PROSITE" id="PS51526">
    <property type="entry name" value="RFX_DBD"/>
    <property type="match status" value="1"/>
</dbReference>
<dbReference type="InterPro" id="IPR057321">
    <property type="entry name" value="RFX1-4/6/8-like_BCD"/>
</dbReference>